<dbReference type="Pfam" id="PF02896">
    <property type="entry name" value="PEP-utilizers_C"/>
    <property type="match status" value="1"/>
</dbReference>
<dbReference type="GO" id="GO:0005737">
    <property type="term" value="C:cytoplasm"/>
    <property type="evidence" value="ECO:0007669"/>
    <property type="project" value="UniProtKB-SubCell"/>
</dbReference>
<dbReference type="InterPro" id="IPR018274">
    <property type="entry name" value="PEP_util_AS"/>
</dbReference>
<dbReference type="Gene3D" id="1.10.274.10">
    <property type="entry name" value="PtsI, HPr-binding domain"/>
    <property type="match status" value="1"/>
</dbReference>
<dbReference type="NCBIfam" id="TIGR01417">
    <property type="entry name" value="PTS_I_fam"/>
    <property type="match status" value="1"/>
</dbReference>
<keyword evidence="10 17" id="KW-0762">Sugar transport</keyword>
<dbReference type="EMBL" id="QMFB01000010">
    <property type="protein sequence ID" value="RAV19902.1"/>
    <property type="molecule type" value="Genomic_DNA"/>
</dbReference>
<evidence type="ECO:0000256" key="10">
    <source>
        <dbReference type="ARBA" id="ARBA00022597"/>
    </source>
</evidence>
<dbReference type="PANTHER" id="PTHR46244:SF3">
    <property type="entry name" value="PHOSPHOENOLPYRUVATE-PROTEIN PHOSPHOTRANSFERASE"/>
    <property type="match status" value="1"/>
</dbReference>
<gene>
    <name evidence="24" type="primary">ptsP</name>
    <name evidence="24" type="ORF">DQG23_18425</name>
</gene>
<evidence type="ECO:0000256" key="11">
    <source>
        <dbReference type="ARBA" id="ARBA00022679"/>
    </source>
</evidence>
<dbReference type="InterPro" id="IPR036618">
    <property type="entry name" value="PtsI_HPr-bd_sf"/>
</dbReference>
<dbReference type="SUPFAM" id="SSF51621">
    <property type="entry name" value="Phosphoenolpyruvate/pyruvate domain"/>
    <property type="match status" value="1"/>
</dbReference>
<evidence type="ECO:0000256" key="13">
    <source>
        <dbReference type="ARBA" id="ARBA00022723"/>
    </source>
</evidence>
<dbReference type="Gene3D" id="3.20.20.60">
    <property type="entry name" value="Phosphoenolpyruvate-binding domains"/>
    <property type="match status" value="1"/>
</dbReference>
<comment type="subcellular location">
    <subcellularLocation>
        <location evidence="4 17">Cytoplasm</location>
    </subcellularLocation>
</comment>
<keyword evidence="12 17" id="KW-0598">Phosphotransferase system</keyword>
<dbReference type="PROSITE" id="PS00742">
    <property type="entry name" value="PEP_ENZYMES_2"/>
    <property type="match status" value="1"/>
</dbReference>
<keyword evidence="24" id="KW-0670">Pyruvate</keyword>
<dbReference type="InterPro" id="IPR023151">
    <property type="entry name" value="PEP_util_CS"/>
</dbReference>
<dbReference type="InterPro" id="IPR008279">
    <property type="entry name" value="PEP-util_enz_mobile_dom"/>
</dbReference>
<dbReference type="InterPro" id="IPR036637">
    <property type="entry name" value="Phosphohistidine_dom_sf"/>
</dbReference>
<protein>
    <recommendedName>
        <fullName evidence="7 17">Phosphoenolpyruvate-protein phosphotransferase</fullName>
        <ecNumber evidence="6 17">2.7.3.9</ecNumber>
    </recommendedName>
    <alternativeName>
        <fullName evidence="16 17">Phosphotransferase system, enzyme I</fullName>
    </alternativeName>
</protein>
<dbReference type="SUPFAM" id="SSF47831">
    <property type="entry name" value="Enzyme I of the PEP:sugar phosphotransferase system HPr-binding (sub)domain"/>
    <property type="match status" value="1"/>
</dbReference>
<proteinExistence type="inferred from homology"/>
<keyword evidence="9 17" id="KW-0963">Cytoplasm</keyword>
<evidence type="ECO:0000256" key="4">
    <source>
        <dbReference type="ARBA" id="ARBA00004496"/>
    </source>
</evidence>
<evidence type="ECO:0000256" key="3">
    <source>
        <dbReference type="ARBA" id="ARBA00002728"/>
    </source>
</evidence>
<evidence type="ECO:0000259" key="21">
    <source>
        <dbReference type="Pfam" id="PF00391"/>
    </source>
</evidence>
<comment type="catalytic activity">
    <reaction evidence="1 17">
        <text>L-histidyl-[protein] + phosphoenolpyruvate = N(pros)-phospho-L-histidyl-[protein] + pyruvate</text>
        <dbReference type="Rhea" id="RHEA:23880"/>
        <dbReference type="Rhea" id="RHEA-COMP:9745"/>
        <dbReference type="Rhea" id="RHEA-COMP:9746"/>
        <dbReference type="ChEBI" id="CHEBI:15361"/>
        <dbReference type="ChEBI" id="CHEBI:29979"/>
        <dbReference type="ChEBI" id="CHEBI:58702"/>
        <dbReference type="ChEBI" id="CHEBI:64837"/>
        <dbReference type="EC" id="2.7.3.9"/>
    </reaction>
</comment>
<dbReference type="RefSeq" id="WP_113032332.1">
    <property type="nucleotide sequence ID" value="NZ_QMFB01000010.1"/>
</dbReference>
<organism evidence="24 25">
    <name type="scientific">Paenibacillus contaminans</name>
    <dbReference type="NCBI Taxonomy" id="450362"/>
    <lineage>
        <taxon>Bacteria</taxon>
        <taxon>Bacillati</taxon>
        <taxon>Bacillota</taxon>
        <taxon>Bacilli</taxon>
        <taxon>Bacillales</taxon>
        <taxon>Paenibacillaceae</taxon>
        <taxon>Paenibacillus</taxon>
    </lineage>
</organism>
<dbReference type="PANTHER" id="PTHR46244">
    <property type="entry name" value="PHOSPHOENOLPYRUVATE-PROTEIN PHOSPHOTRANSFERASE"/>
    <property type="match status" value="1"/>
</dbReference>
<feature type="active site" description="Proton donor" evidence="18">
    <location>
        <position position="503"/>
    </location>
</feature>
<keyword evidence="14 17" id="KW-0418">Kinase</keyword>
<evidence type="ECO:0000256" key="1">
    <source>
        <dbReference type="ARBA" id="ARBA00000683"/>
    </source>
</evidence>
<feature type="binding site" evidence="20">
    <location>
        <position position="456"/>
    </location>
    <ligand>
        <name>Mg(2+)</name>
        <dbReference type="ChEBI" id="CHEBI:18420"/>
    </ligand>
</feature>
<comment type="function">
    <text evidence="3 17">General (non sugar-specific) component of the phosphoenolpyruvate-dependent sugar phosphotransferase system (sugar PTS). This major carbohydrate active-transport system catalyzes the phosphorylation of incoming sugar substrates concomitantly with their translocation across the cell membrane. Enzyme I transfers the phosphoryl group from phosphoenolpyruvate (PEP) to the phosphoryl carrier protein (HPr).</text>
</comment>
<dbReference type="GO" id="GO:0008965">
    <property type="term" value="F:phosphoenolpyruvate-protein phosphotransferase activity"/>
    <property type="evidence" value="ECO:0007669"/>
    <property type="project" value="UniProtKB-EC"/>
</dbReference>
<keyword evidence="11 17" id="KW-0808">Transferase</keyword>
<dbReference type="PIRSF" id="PIRSF000732">
    <property type="entry name" value="PTS_enzyme_I"/>
    <property type="match status" value="1"/>
</dbReference>
<evidence type="ECO:0000256" key="20">
    <source>
        <dbReference type="PIRSR" id="PIRSR000732-3"/>
    </source>
</evidence>
<dbReference type="EC" id="2.7.3.9" evidence="6 17"/>
<comment type="similarity">
    <text evidence="5 17">Belongs to the PEP-utilizing enzyme family.</text>
</comment>
<dbReference type="InterPro" id="IPR015813">
    <property type="entry name" value="Pyrv/PenolPyrv_kinase-like_dom"/>
</dbReference>
<dbReference type="InterPro" id="IPR006318">
    <property type="entry name" value="PTS_EI-like"/>
</dbReference>
<evidence type="ECO:0000256" key="5">
    <source>
        <dbReference type="ARBA" id="ARBA00007837"/>
    </source>
</evidence>
<evidence type="ECO:0000256" key="12">
    <source>
        <dbReference type="ARBA" id="ARBA00022683"/>
    </source>
</evidence>
<evidence type="ECO:0000256" key="8">
    <source>
        <dbReference type="ARBA" id="ARBA00022448"/>
    </source>
</evidence>
<evidence type="ECO:0000313" key="25">
    <source>
        <dbReference type="Proteomes" id="UP000250369"/>
    </source>
</evidence>
<evidence type="ECO:0000256" key="16">
    <source>
        <dbReference type="ARBA" id="ARBA00033235"/>
    </source>
</evidence>
<evidence type="ECO:0000259" key="23">
    <source>
        <dbReference type="Pfam" id="PF05524"/>
    </source>
</evidence>
<evidence type="ECO:0000256" key="9">
    <source>
        <dbReference type="ARBA" id="ARBA00022490"/>
    </source>
</evidence>
<dbReference type="PRINTS" id="PR01736">
    <property type="entry name" value="PHPHTRNFRASE"/>
</dbReference>
<dbReference type="InterPro" id="IPR008731">
    <property type="entry name" value="PTS_EIN"/>
</dbReference>
<dbReference type="GO" id="GO:0016301">
    <property type="term" value="F:kinase activity"/>
    <property type="evidence" value="ECO:0007669"/>
    <property type="project" value="UniProtKB-KW"/>
</dbReference>
<reference evidence="24 25" key="1">
    <citation type="journal article" date="2009" name="Int. J. Syst. Evol. Microbiol.">
        <title>Paenibacillus contaminans sp. nov., isolated from a contaminated laboratory plate.</title>
        <authorList>
            <person name="Chou J.H."/>
            <person name="Lee J.H."/>
            <person name="Lin M.C."/>
            <person name="Chang P.S."/>
            <person name="Arun A.B."/>
            <person name="Young C.C."/>
            <person name="Chen W.M."/>
        </authorList>
    </citation>
    <scope>NUCLEOTIDE SEQUENCE [LARGE SCALE GENOMIC DNA]</scope>
    <source>
        <strain evidence="24 25">CKOBP-6</strain>
    </source>
</reference>
<feature type="active site" description="Tele-phosphohistidine intermediate" evidence="18">
    <location>
        <position position="189"/>
    </location>
</feature>
<keyword evidence="15 17" id="KW-0460">Magnesium</keyword>
<keyword evidence="13 17" id="KW-0479">Metal-binding</keyword>
<dbReference type="GO" id="GO:0046872">
    <property type="term" value="F:metal ion binding"/>
    <property type="evidence" value="ECO:0007669"/>
    <property type="project" value="UniProtKB-KW"/>
</dbReference>
<evidence type="ECO:0000256" key="7">
    <source>
        <dbReference type="ARBA" id="ARBA00016544"/>
    </source>
</evidence>
<dbReference type="InterPro" id="IPR000121">
    <property type="entry name" value="PEP_util_C"/>
</dbReference>
<dbReference type="InterPro" id="IPR040442">
    <property type="entry name" value="Pyrv_kinase-like_dom_sf"/>
</dbReference>
<evidence type="ECO:0000256" key="14">
    <source>
        <dbReference type="ARBA" id="ARBA00022777"/>
    </source>
</evidence>
<keyword evidence="25" id="KW-1185">Reference proteome</keyword>
<feature type="binding site" evidence="20">
    <location>
        <position position="432"/>
    </location>
    <ligand>
        <name>Mg(2+)</name>
        <dbReference type="ChEBI" id="CHEBI:18420"/>
    </ligand>
</feature>
<feature type="binding site" evidence="19">
    <location>
        <begin position="455"/>
        <end position="456"/>
    </location>
    <ligand>
        <name>phosphoenolpyruvate</name>
        <dbReference type="ChEBI" id="CHEBI:58702"/>
    </ligand>
</feature>
<dbReference type="Pfam" id="PF00391">
    <property type="entry name" value="PEP-utilizers"/>
    <property type="match status" value="1"/>
</dbReference>
<dbReference type="InterPro" id="IPR050499">
    <property type="entry name" value="PEP-utilizing_PTS_enzyme"/>
</dbReference>
<feature type="domain" description="Phosphotransferase system enzyme I N-terminal" evidence="23">
    <location>
        <begin position="3"/>
        <end position="126"/>
    </location>
</feature>
<evidence type="ECO:0000256" key="17">
    <source>
        <dbReference type="PIRNR" id="PIRNR000732"/>
    </source>
</evidence>
<keyword evidence="8 17" id="KW-0813">Transport</keyword>
<evidence type="ECO:0000256" key="19">
    <source>
        <dbReference type="PIRSR" id="PIRSR000732-2"/>
    </source>
</evidence>
<dbReference type="InterPro" id="IPR024692">
    <property type="entry name" value="PTS_EI"/>
</dbReference>
<dbReference type="Gene3D" id="3.50.30.10">
    <property type="entry name" value="Phosphohistidine domain"/>
    <property type="match status" value="1"/>
</dbReference>
<dbReference type="Proteomes" id="UP000250369">
    <property type="component" value="Unassembled WGS sequence"/>
</dbReference>
<dbReference type="PROSITE" id="PS00370">
    <property type="entry name" value="PEP_ENZYMES_PHOS_SITE"/>
    <property type="match status" value="1"/>
</dbReference>
<accession>A0A329MJR7</accession>
<comment type="caution">
    <text evidence="24">The sequence shown here is derived from an EMBL/GenBank/DDBJ whole genome shotgun (WGS) entry which is preliminary data.</text>
</comment>
<feature type="domain" description="PEP-utilising enzyme mobile" evidence="21">
    <location>
        <begin position="154"/>
        <end position="226"/>
    </location>
</feature>
<feature type="domain" description="PEP-utilising enzyme C-terminal" evidence="22">
    <location>
        <begin position="253"/>
        <end position="537"/>
    </location>
</feature>
<dbReference type="GO" id="GO:0009401">
    <property type="term" value="P:phosphoenolpyruvate-dependent sugar phosphotransferase system"/>
    <property type="evidence" value="ECO:0007669"/>
    <property type="project" value="UniProtKB-KW"/>
</dbReference>
<dbReference type="Pfam" id="PF05524">
    <property type="entry name" value="PEP-utilisers_N"/>
    <property type="match status" value="1"/>
</dbReference>
<feature type="binding site" evidence="19">
    <location>
        <position position="297"/>
    </location>
    <ligand>
        <name>phosphoenolpyruvate</name>
        <dbReference type="ChEBI" id="CHEBI:58702"/>
    </ligand>
</feature>
<dbReference type="SUPFAM" id="SSF52009">
    <property type="entry name" value="Phosphohistidine domain"/>
    <property type="match status" value="1"/>
</dbReference>
<evidence type="ECO:0000313" key="24">
    <source>
        <dbReference type="EMBL" id="RAV19902.1"/>
    </source>
</evidence>
<sequence>MVKGIGASSGVAIGKAFVLPAWEWELPEKMIDVADLAFEFEKLYDSVRTSRGELESIKQDISDIIGPEESHIFDAHLAILEDPIFLNEVQEIMQRQYKAAEVAVKETIDKFVGMFEILDDEYMKERAADIRDVGNRLLKHLLGNYEQLVPPVEAPFILVAKEIAPSQMVHVEPGQVLGIVTLLGGTTSHSAIMARAMGIPFVLGLEGKLGSPVQTGDTLIIDGDDGTVFVNPCSVEIAHYSKRQEKLHERKESLREIAELPSVTQDGKRIELKANISSLKELDVALRNGASGVGLLRTEFLYIDRTTLPKEEEQFEVYKAAAEKLTGKPLVIRSLDIGGDKDVNFLPLPEEENPALGYRAIRISLDRRDLFKTQLKAILRASHYGNVKLMYPMISSLEEVRKANEVLALAKKELTAAGQPFKADIEVGIMIEVPAAAAIADLLAEEVDFFSIGTNDLVQYVLAVDRMNESIAHLYDPYHPAVIRLLRQTAEAALRSGIPVSVCGELAGDPLALPIWLGLGINELSMSVQTLLPLKECLLASSENDGKETVELALACRTSDEIRELLESRRSISADAES</sequence>
<evidence type="ECO:0000256" key="2">
    <source>
        <dbReference type="ARBA" id="ARBA00001946"/>
    </source>
</evidence>
<evidence type="ECO:0000259" key="22">
    <source>
        <dbReference type="Pfam" id="PF02896"/>
    </source>
</evidence>
<dbReference type="AlphaFoldDB" id="A0A329MJR7"/>
<evidence type="ECO:0000256" key="15">
    <source>
        <dbReference type="ARBA" id="ARBA00022842"/>
    </source>
</evidence>
<dbReference type="OrthoDB" id="9765468at2"/>
<evidence type="ECO:0000256" key="18">
    <source>
        <dbReference type="PIRSR" id="PIRSR000732-1"/>
    </source>
</evidence>
<comment type="cofactor">
    <cofactor evidence="2 17 20">
        <name>Mg(2+)</name>
        <dbReference type="ChEBI" id="CHEBI:18420"/>
    </cofactor>
</comment>
<feature type="binding site" evidence="19">
    <location>
        <position position="466"/>
    </location>
    <ligand>
        <name>phosphoenolpyruvate</name>
        <dbReference type="ChEBI" id="CHEBI:58702"/>
    </ligand>
</feature>
<feature type="binding site" evidence="19">
    <location>
        <position position="333"/>
    </location>
    <ligand>
        <name>phosphoenolpyruvate</name>
        <dbReference type="ChEBI" id="CHEBI:58702"/>
    </ligand>
</feature>
<name>A0A329MJR7_9BACL</name>
<evidence type="ECO:0000256" key="6">
    <source>
        <dbReference type="ARBA" id="ARBA00012232"/>
    </source>
</evidence>